<dbReference type="AlphaFoldDB" id="A0A1E5CSZ0"/>
<proteinExistence type="predicted"/>
<protein>
    <submittedName>
        <fullName evidence="1">Addiction module toxin RelE</fullName>
    </submittedName>
</protein>
<organism evidence="1 2">
    <name type="scientific">Vibrio genomosp. F6 str. FF-238</name>
    <dbReference type="NCBI Taxonomy" id="1191298"/>
    <lineage>
        <taxon>Bacteria</taxon>
        <taxon>Pseudomonadati</taxon>
        <taxon>Pseudomonadota</taxon>
        <taxon>Gammaproteobacteria</taxon>
        <taxon>Vibrionales</taxon>
        <taxon>Vibrionaceae</taxon>
        <taxon>Vibrio</taxon>
    </lineage>
</organism>
<comment type="caution">
    <text evidence="1">The sequence shown here is derived from an EMBL/GenBank/DDBJ whole genome shotgun (WGS) entry which is preliminary data.</text>
</comment>
<dbReference type="RefSeq" id="WP_017052552.1">
    <property type="nucleotide sequence ID" value="NZ_AJYW02000255.1"/>
</dbReference>
<reference evidence="1 2" key="1">
    <citation type="journal article" date="2012" name="Science">
        <title>Ecological populations of bacteria act as socially cohesive units of antibiotic production and resistance.</title>
        <authorList>
            <person name="Cordero O.X."/>
            <person name="Wildschutte H."/>
            <person name="Kirkup B."/>
            <person name="Proehl S."/>
            <person name="Ngo L."/>
            <person name="Hussain F."/>
            <person name="Le Roux F."/>
            <person name="Mincer T."/>
            <person name="Polz M.F."/>
        </authorList>
    </citation>
    <scope>NUCLEOTIDE SEQUENCE [LARGE SCALE GENOMIC DNA]</scope>
    <source>
        <strain evidence="1 2">FF-238</strain>
    </source>
</reference>
<sequence length="108" mass="12886">MCEEQRNIDIYESRRFEKALAKLPESLLVVVEDEIEKIIDDPEIGELKKGDLSHMRVHKFQLNNQLALLGYSWIENKLEIYLLHLDSHENFYQKLKNKRKADLKFIQS</sequence>
<dbReference type="Proteomes" id="UP000094165">
    <property type="component" value="Unassembled WGS sequence"/>
</dbReference>
<evidence type="ECO:0000313" key="2">
    <source>
        <dbReference type="Proteomes" id="UP000094165"/>
    </source>
</evidence>
<evidence type="ECO:0000313" key="1">
    <source>
        <dbReference type="EMBL" id="OEE72968.1"/>
    </source>
</evidence>
<accession>A0A1E5CSZ0</accession>
<dbReference type="Pfam" id="PF15781">
    <property type="entry name" value="ParE-like_toxin"/>
    <property type="match status" value="1"/>
</dbReference>
<gene>
    <name evidence="1" type="ORF">A130_18755</name>
</gene>
<dbReference type="InterPro" id="IPR031552">
    <property type="entry name" value="ParE-like_toxin"/>
</dbReference>
<dbReference type="EMBL" id="AJYW02000255">
    <property type="protein sequence ID" value="OEE72968.1"/>
    <property type="molecule type" value="Genomic_DNA"/>
</dbReference>
<keyword evidence="2" id="KW-1185">Reference proteome</keyword>
<name>A0A1E5CSZ0_9VIBR</name>